<feature type="transmembrane region" description="Helical" evidence="1">
    <location>
        <begin position="90"/>
        <end position="109"/>
    </location>
</feature>
<evidence type="ECO:0000313" key="3">
    <source>
        <dbReference type="Proteomes" id="UP000295680"/>
    </source>
</evidence>
<accession>A0A4V2S668</accession>
<proteinExistence type="predicted"/>
<keyword evidence="1" id="KW-0472">Membrane</keyword>
<dbReference type="Proteomes" id="UP000295680">
    <property type="component" value="Unassembled WGS sequence"/>
</dbReference>
<keyword evidence="3" id="KW-1185">Reference proteome</keyword>
<feature type="transmembrane region" description="Helical" evidence="1">
    <location>
        <begin position="156"/>
        <end position="176"/>
    </location>
</feature>
<organism evidence="2 3">
    <name type="scientific">Actinocrispum wychmicini</name>
    <dbReference type="NCBI Taxonomy" id="1213861"/>
    <lineage>
        <taxon>Bacteria</taxon>
        <taxon>Bacillati</taxon>
        <taxon>Actinomycetota</taxon>
        <taxon>Actinomycetes</taxon>
        <taxon>Pseudonocardiales</taxon>
        <taxon>Pseudonocardiaceae</taxon>
        <taxon>Actinocrispum</taxon>
    </lineage>
</organism>
<keyword evidence="1" id="KW-1133">Transmembrane helix</keyword>
<reference evidence="2 3" key="1">
    <citation type="submission" date="2019-03" db="EMBL/GenBank/DDBJ databases">
        <title>Genomic Encyclopedia of Type Strains, Phase IV (KMG-IV): sequencing the most valuable type-strain genomes for metagenomic binning, comparative biology and taxonomic classification.</title>
        <authorList>
            <person name="Goeker M."/>
        </authorList>
    </citation>
    <scope>NUCLEOTIDE SEQUENCE [LARGE SCALE GENOMIC DNA]</scope>
    <source>
        <strain evidence="2 3">DSM 45934</strain>
    </source>
</reference>
<keyword evidence="1" id="KW-0812">Transmembrane</keyword>
<dbReference type="OrthoDB" id="5402524at2"/>
<gene>
    <name evidence="2" type="ORF">EV192_108148</name>
</gene>
<comment type="caution">
    <text evidence="2">The sequence shown here is derived from an EMBL/GenBank/DDBJ whole genome shotgun (WGS) entry which is preliminary data.</text>
</comment>
<dbReference type="SUPFAM" id="SSF81324">
    <property type="entry name" value="Voltage-gated potassium channels"/>
    <property type="match status" value="1"/>
</dbReference>
<name>A0A4V2S668_9PSEU</name>
<protein>
    <submittedName>
        <fullName evidence="2">Putative membrane protein</fullName>
    </submittedName>
</protein>
<sequence length="268" mass="29336">MSDEMTEKSTVEHHTPLAVARSVRAELARLEEMLCHGHHPVEAVATGVKHVPAWLRQTKGEPRWVVSLAVLAAVAFQLLLPDVLALGPSWLLPVPELVLFVVLVVANPVRISRESKLLRLASLTLIAVISVANAWSAGTLVVGLTQGRFGEDAGPLLMTGAAIWLTNVIVFALWYWEFDRGGPVARALARKPLPDFQFVQMQSPELAHPDWEPAFMDYLYLSFTNATAFSPTDVLPLSRWAKATMLLQSAISLVTVALVIARAVNVLK</sequence>
<evidence type="ECO:0000313" key="2">
    <source>
        <dbReference type="EMBL" id="TCO54860.1"/>
    </source>
</evidence>
<dbReference type="EMBL" id="SLWS01000008">
    <property type="protein sequence ID" value="TCO54860.1"/>
    <property type="molecule type" value="Genomic_DNA"/>
</dbReference>
<feature type="transmembrane region" description="Helical" evidence="1">
    <location>
        <begin position="64"/>
        <end position="84"/>
    </location>
</feature>
<evidence type="ECO:0000256" key="1">
    <source>
        <dbReference type="SAM" id="Phobius"/>
    </source>
</evidence>
<dbReference type="AlphaFoldDB" id="A0A4V2S668"/>
<feature type="transmembrane region" description="Helical" evidence="1">
    <location>
        <begin position="121"/>
        <end position="144"/>
    </location>
</feature>
<dbReference type="RefSeq" id="WP_132122651.1">
    <property type="nucleotide sequence ID" value="NZ_SLWS01000008.1"/>
</dbReference>